<protein>
    <submittedName>
        <fullName evidence="1">Uncharacterized protein</fullName>
    </submittedName>
</protein>
<sequence>MDQNKALVESPMVNDIDLILVLNGVGALVVAEVVVEHKVARLGLCLTVDVEQLQTEHVGYGANAEQKESQIFCVETEAM</sequence>
<comment type="caution">
    <text evidence="1">The sequence shown here is derived from an EMBL/GenBank/DDBJ whole genome shotgun (WGS) entry which is preliminary data.</text>
</comment>
<evidence type="ECO:0000313" key="2">
    <source>
        <dbReference type="Proteomes" id="UP000276133"/>
    </source>
</evidence>
<dbReference type="AlphaFoldDB" id="A0A3M7T672"/>
<dbReference type="Proteomes" id="UP000276133">
    <property type="component" value="Unassembled WGS sequence"/>
</dbReference>
<proteinExistence type="predicted"/>
<name>A0A3M7T672_BRAPC</name>
<accession>A0A3M7T672</accession>
<keyword evidence="2" id="KW-1185">Reference proteome</keyword>
<reference evidence="1 2" key="1">
    <citation type="journal article" date="2018" name="Sci. Rep.">
        <title>Genomic signatures of local adaptation to the degree of environmental predictability in rotifers.</title>
        <authorList>
            <person name="Franch-Gras L."/>
            <person name="Hahn C."/>
            <person name="Garcia-Roger E.M."/>
            <person name="Carmona M.J."/>
            <person name="Serra M."/>
            <person name="Gomez A."/>
        </authorList>
    </citation>
    <scope>NUCLEOTIDE SEQUENCE [LARGE SCALE GENOMIC DNA]</scope>
    <source>
        <strain evidence="1">HYR1</strain>
    </source>
</reference>
<organism evidence="1 2">
    <name type="scientific">Brachionus plicatilis</name>
    <name type="common">Marine rotifer</name>
    <name type="synonym">Brachionus muelleri</name>
    <dbReference type="NCBI Taxonomy" id="10195"/>
    <lineage>
        <taxon>Eukaryota</taxon>
        <taxon>Metazoa</taxon>
        <taxon>Spiralia</taxon>
        <taxon>Gnathifera</taxon>
        <taxon>Rotifera</taxon>
        <taxon>Eurotatoria</taxon>
        <taxon>Monogononta</taxon>
        <taxon>Pseudotrocha</taxon>
        <taxon>Ploima</taxon>
        <taxon>Brachionidae</taxon>
        <taxon>Brachionus</taxon>
    </lineage>
</organism>
<gene>
    <name evidence="1" type="ORF">BpHYR1_044322</name>
</gene>
<dbReference type="EMBL" id="REGN01000218">
    <property type="protein sequence ID" value="RNA43522.1"/>
    <property type="molecule type" value="Genomic_DNA"/>
</dbReference>
<evidence type="ECO:0000313" key="1">
    <source>
        <dbReference type="EMBL" id="RNA43522.1"/>
    </source>
</evidence>